<organism evidence="8 9">
    <name type="scientific">Tissierella creatinophila DSM 6911</name>
    <dbReference type="NCBI Taxonomy" id="1123403"/>
    <lineage>
        <taxon>Bacteria</taxon>
        <taxon>Bacillati</taxon>
        <taxon>Bacillota</taxon>
        <taxon>Tissierellia</taxon>
        <taxon>Tissierellales</taxon>
        <taxon>Tissierellaceae</taxon>
        <taxon>Tissierella</taxon>
    </lineage>
</organism>
<dbReference type="PANTHER" id="PTHR34138:SF1">
    <property type="entry name" value="CELL SHAPE-DETERMINING PROTEIN MREC"/>
    <property type="match status" value="1"/>
</dbReference>
<dbReference type="Gene3D" id="2.40.10.350">
    <property type="entry name" value="Rod shape-determining protein MreC, domain 2"/>
    <property type="match status" value="1"/>
</dbReference>
<comment type="function">
    <text evidence="5">Involved in formation and maintenance of cell shape.</text>
</comment>
<reference evidence="8 9" key="1">
    <citation type="submission" date="2016-02" db="EMBL/GenBank/DDBJ databases">
        <title>Genome sequence of Tissierella creatinophila DSM 6911.</title>
        <authorList>
            <person name="Poehlein A."/>
            <person name="Daniel R."/>
        </authorList>
    </citation>
    <scope>NUCLEOTIDE SEQUENCE [LARGE SCALE GENOMIC DNA]</scope>
    <source>
        <strain evidence="8 9">DSM 6911</strain>
    </source>
</reference>
<dbReference type="NCBIfam" id="TIGR00219">
    <property type="entry name" value="mreC"/>
    <property type="match status" value="1"/>
</dbReference>
<evidence type="ECO:0000256" key="6">
    <source>
        <dbReference type="SAM" id="Coils"/>
    </source>
</evidence>
<keyword evidence="9" id="KW-1185">Reference proteome</keyword>
<dbReference type="EMBL" id="LTDM01000009">
    <property type="protein sequence ID" value="OLS03324.1"/>
    <property type="molecule type" value="Genomic_DNA"/>
</dbReference>
<evidence type="ECO:0000256" key="1">
    <source>
        <dbReference type="ARBA" id="ARBA00009369"/>
    </source>
</evidence>
<gene>
    <name evidence="8" type="primary">mreC</name>
    <name evidence="8" type="ORF">TICRE_06630</name>
</gene>
<dbReference type="GO" id="GO:0005886">
    <property type="term" value="C:plasma membrane"/>
    <property type="evidence" value="ECO:0007669"/>
    <property type="project" value="TreeGrafter"/>
</dbReference>
<dbReference type="PIRSF" id="PIRSF038471">
    <property type="entry name" value="MreC"/>
    <property type="match status" value="1"/>
</dbReference>
<dbReference type="Proteomes" id="UP000186112">
    <property type="component" value="Unassembled WGS sequence"/>
</dbReference>
<dbReference type="InterPro" id="IPR007221">
    <property type="entry name" value="MreC"/>
</dbReference>
<feature type="coiled-coil region" evidence="6">
    <location>
        <begin position="69"/>
        <end position="106"/>
    </location>
</feature>
<feature type="domain" description="Rod shape-determining protein MreC beta-barrel core" evidence="7">
    <location>
        <begin position="122"/>
        <end position="274"/>
    </location>
</feature>
<sequence>MYFFKKYKNKMIVTLVTIILIITVGITNKRNSDITGAENFLGNIFSPVNKFFYSIGNKVSHSFGNVGDLFTLQEEKEKLQTEVLRLEDENRKLENIISKSDFLKAEAELLKTTDRNLMSAEIISKEPGNWYNKFTIDKGKKDGIKKDTIIIQGIKLEDGVIHEGLVGRVTKVGDNSSKVSAIIDEENSISFKVIRTQDGGIVKGSIDSDMEGFLFDRKADVIVGDQLYTSGLGKAYEKDLYIGEVEDVVQLEEELMKKIIVKPAIDFKKIYKVFAIIE</sequence>
<keyword evidence="6" id="KW-0175">Coiled coil</keyword>
<evidence type="ECO:0000313" key="8">
    <source>
        <dbReference type="EMBL" id="OLS03324.1"/>
    </source>
</evidence>
<dbReference type="GO" id="GO:0008360">
    <property type="term" value="P:regulation of cell shape"/>
    <property type="evidence" value="ECO:0007669"/>
    <property type="project" value="UniProtKB-KW"/>
</dbReference>
<dbReference type="Pfam" id="PF04085">
    <property type="entry name" value="MreC"/>
    <property type="match status" value="1"/>
</dbReference>
<evidence type="ECO:0000259" key="7">
    <source>
        <dbReference type="Pfam" id="PF04085"/>
    </source>
</evidence>
<keyword evidence="3 5" id="KW-0133">Cell shape</keyword>
<dbReference type="InterPro" id="IPR042175">
    <property type="entry name" value="Cell/Rod_MreC_2"/>
</dbReference>
<dbReference type="Gene3D" id="2.40.10.340">
    <property type="entry name" value="Rod shape-determining protein MreC, domain 1"/>
    <property type="match status" value="1"/>
</dbReference>
<evidence type="ECO:0000256" key="2">
    <source>
        <dbReference type="ARBA" id="ARBA00013855"/>
    </source>
</evidence>
<dbReference type="AlphaFoldDB" id="A0A1U7M7L4"/>
<dbReference type="InterPro" id="IPR055342">
    <property type="entry name" value="MreC_beta-barrel_core"/>
</dbReference>
<comment type="caution">
    <text evidence="8">The sequence shown here is derived from an EMBL/GenBank/DDBJ whole genome shotgun (WGS) entry which is preliminary data.</text>
</comment>
<dbReference type="OrthoDB" id="9792313at2"/>
<evidence type="ECO:0000256" key="5">
    <source>
        <dbReference type="PIRNR" id="PIRNR038471"/>
    </source>
</evidence>
<dbReference type="InterPro" id="IPR042177">
    <property type="entry name" value="Cell/Rod_1"/>
</dbReference>
<dbReference type="RefSeq" id="WP_075725114.1">
    <property type="nucleotide sequence ID" value="NZ_LTDM01000009.1"/>
</dbReference>
<proteinExistence type="inferred from homology"/>
<comment type="similarity">
    <text evidence="1 5">Belongs to the MreC family.</text>
</comment>
<evidence type="ECO:0000256" key="4">
    <source>
        <dbReference type="ARBA" id="ARBA00032089"/>
    </source>
</evidence>
<evidence type="ECO:0000313" key="9">
    <source>
        <dbReference type="Proteomes" id="UP000186112"/>
    </source>
</evidence>
<protein>
    <recommendedName>
        <fullName evidence="2 5">Cell shape-determining protein MreC</fullName>
    </recommendedName>
    <alternativeName>
        <fullName evidence="4 5">Cell shape protein MreC</fullName>
    </alternativeName>
</protein>
<name>A0A1U7M7L4_TISCR</name>
<dbReference type="PANTHER" id="PTHR34138">
    <property type="entry name" value="CELL SHAPE-DETERMINING PROTEIN MREC"/>
    <property type="match status" value="1"/>
</dbReference>
<accession>A0A1U7M7L4</accession>
<evidence type="ECO:0000256" key="3">
    <source>
        <dbReference type="ARBA" id="ARBA00022960"/>
    </source>
</evidence>